<gene>
    <name evidence="1" type="ORF">P60_gp24</name>
</gene>
<reference evidence="1 2" key="1">
    <citation type="journal article" date="2002" name="Appl. Environ. Microbiol.">
        <title>Genomic sequence and evolution of marine cyanophage P60: a new insight on lytic and lysogenic phages.</title>
        <authorList>
            <person name="Chen F."/>
            <person name="Lu J."/>
        </authorList>
    </citation>
    <scope>NUCLEOTIDE SEQUENCE</scope>
</reference>
<dbReference type="GeneID" id="932725"/>
<dbReference type="Proteomes" id="UP000001761">
    <property type="component" value="Segment"/>
</dbReference>
<dbReference type="EMBL" id="AF338467">
    <property type="protein sequence ID" value="AAL73291.1"/>
    <property type="molecule type" value="Genomic_DNA"/>
</dbReference>
<organism evidence="1 2">
    <name type="scientific">Synechococcus phage P60</name>
    <dbReference type="NCBI Taxonomy" id="2905923"/>
    <lineage>
        <taxon>Viruses</taxon>
        <taxon>Duplodnaviria</taxon>
        <taxon>Heunggongvirae</taxon>
        <taxon>Uroviricota</taxon>
        <taxon>Caudoviricetes</taxon>
        <taxon>Autographivirales</taxon>
        <taxon>Tiilvirus</taxon>
        <taxon>Tiilvirus P60</taxon>
    </lineage>
</organism>
<dbReference type="KEGG" id="vg:932725"/>
<dbReference type="RefSeq" id="NP_570353.1">
    <property type="nucleotide sequence ID" value="NC_003390.2"/>
</dbReference>
<sequence length="58" mass="6567">MNDPIQQFTGDTQVAKLLSELENLFPPVTPTPTDEIASIMYRSGQRSVVEYIKQLLEN</sequence>
<proteinExistence type="predicted"/>
<name>Q8W5S3_9CAUD</name>
<protein>
    <submittedName>
        <fullName evidence="1">Uncharacterized protein</fullName>
    </submittedName>
</protein>
<keyword evidence="2" id="KW-1185">Reference proteome</keyword>
<accession>Q8W5S3</accession>
<evidence type="ECO:0000313" key="2">
    <source>
        <dbReference type="Proteomes" id="UP000001761"/>
    </source>
</evidence>
<dbReference type="OrthoDB" id="28959at10239"/>
<evidence type="ECO:0000313" key="1">
    <source>
        <dbReference type="EMBL" id="AAL73291.1"/>
    </source>
</evidence>